<sequence>MKPKLALLEENPSTSQTPKTFQPKNKGLVTKNFNWDKKEILDDEEVTQVKVPMALVDDELTFEKNYARNGEWIDITMRKIDLQEVRDTCSKVSLLLDLICKSW</sequence>
<proteinExistence type="predicted"/>
<evidence type="ECO:0000313" key="2">
    <source>
        <dbReference type="EMBL" id="GEZ38426.1"/>
    </source>
</evidence>
<reference evidence="2" key="1">
    <citation type="journal article" date="2019" name="Sci. Rep.">
        <title>Draft genome of Tanacetum cinerariifolium, the natural source of mosquito coil.</title>
        <authorList>
            <person name="Yamashiro T."/>
            <person name="Shiraishi A."/>
            <person name="Satake H."/>
            <person name="Nakayama K."/>
        </authorList>
    </citation>
    <scope>NUCLEOTIDE SEQUENCE</scope>
</reference>
<accession>A0A699I7R7</accession>
<protein>
    <submittedName>
        <fullName evidence="2">Uncharacterized protein</fullName>
    </submittedName>
</protein>
<feature type="region of interest" description="Disordered" evidence="1">
    <location>
        <begin position="1"/>
        <end position="23"/>
    </location>
</feature>
<gene>
    <name evidence="2" type="ORF">Tci_510399</name>
</gene>
<feature type="compositionally biased region" description="Polar residues" evidence="1">
    <location>
        <begin position="11"/>
        <end position="23"/>
    </location>
</feature>
<evidence type="ECO:0000256" key="1">
    <source>
        <dbReference type="SAM" id="MobiDB-lite"/>
    </source>
</evidence>
<dbReference type="EMBL" id="BKCJ010272431">
    <property type="protein sequence ID" value="GEZ38426.1"/>
    <property type="molecule type" value="Genomic_DNA"/>
</dbReference>
<name>A0A699I7R7_TANCI</name>
<dbReference type="AlphaFoldDB" id="A0A699I7R7"/>
<organism evidence="2">
    <name type="scientific">Tanacetum cinerariifolium</name>
    <name type="common">Dalmatian daisy</name>
    <name type="synonym">Chrysanthemum cinerariifolium</name>
    <dbReference type="NCBI Taxonomy" id="118510"/>
    <lineage>
        <taxon>Eukaryota</taxon>
        <taxon>Viridiplantae</taxon>
        <taxon>Streptophyta</taxon>
        <taxon>Embryophyta</taxon>
        <taxon>Tracheophyta</taxon>
        <taxon>Spermatophyta</taxon>
        <taxon>Magnoliopsida</taxon>
        <taxon>eudicotyledons</taxon>
        <taxon>Gunneridae</taxon>
        <taxon>Pentapetalae</taxon>
        <taxon>asterids</taxon>
        <taxon>campanulids</taxon>
        <taxon>Asterales</taxon>
        <taxon>Asteraceae</taxon>
        <taxon>Asteroideae</taxon>
        <taxon>Anthemideae</taxon>
        <taxon>Anthemidinae</taxon>
        <taxon>Tanacetum</taxon>
    </lineage>
</organism>
<comment type="caution">
    <text evidence="2">The sequence shown here is derived from an EMBL/GenBank/DDBJ whole genome shotgun (WGS) entry which is preliminary data.</text>
</comment>